<keyword evidence="2" id="KW-1185">Reference proteome</keyword>
<name>A0AAF0XQC2_DAUCS</name>
<dbReference type="EMBL" id="CP093349">
    <property type="protein sequence ID" value="WOH10666.1"/>
    <property type="molecule type" value="Genomic_DNA"/>
</dbReference>
<sequence length="117" mass="13651">MRRSVSNKDDDEFVTHVERFDSSGKKTAGQPGRKSGCSSLVAKSRVCTYVAHVYLEVPYIRICRWKHILHTILYYHYKECRIYASNKQGIKFRVDIVPHDIVKIIMGEGFEFVVHFL</sequence>
<proteinExistence type="predicted"/>
<dbReference type="Proteomes" id="UP000077755">
    <property type="component" value="Chromosome 7"/>
</dbReference>
<organism evidence="1 2">
    <name type="scientific">Daucus carota subsp. sativus</name>
    <name type="common">Carrot</name>
    <dbReference type="NCBI Taxonomy" id="79200"/>
    <lineage>
        <taxon>Eukaryota</taxon>
        <taxon>Viridiplantae</taxon>
        <taxon>Streptophyta</taxon>
        <taxon>Embryophyta</taxon>
        <taxon>Tracheophyta</taxon>
        <taxon>Spermatophyta</taxon>
        <taxon>Magnoliopsida</taxon>
        <taxon>eudicotyledons</taxon>
        <taxon>Gunneridae</taxon>
        <taxon>Pentapetalae</taxon>
        <taxon>asterids</taxon>
        <taxon>campanulids</taxon>
        <taxon>Apiales</taxon>
        <taxon>Apiaceae</taxon>
        <taxon>Apioideae</taxon>
        <taxon>Scandiceae</taxon>
        <taxon>Daucinae</taxon>
        <taxon>Daucus</taxon>
        <taxon>Daucus sect. Daucus</taxon>
    </lineage>
</organism>
<evidence type="ECO:0000313" key="2">
    <source>
        <dbReference type="Proteomes" id="UP000077755"/>
    </source>
</evidence>
<protein>
    <submittedName>
        <fullName evidence="1">Uncharacterized protein</fullName>
    </submittedName>
</protein>
<gene>
    <name evidence="1" type="ORF">DCAR_0730136</name>
</gene>
<evidence type="ECO:0000313" key="1">
    <source>
        <dbReference type="EMBL" id="WOH10666.1"/>
    </source>
</evidence>
<reference evidence="1" key="1">
    <citation type="journal article" date="2016" name="Nat. Genet.">
        <title>A high-quality carrot genome assembly provides new insights into carotenoid accumulation and asterid genome evolution.</title>
        <authorList>
            <person name="Iorizzo M."/>
            <person name="Ellison S."/>
            <person name="Senalik D."/>
            <person name="Zeng P."/>
            <person name="Satapoomin P."/>
            <person name="Huang J."/>
            <person name="Bowman M."/>
            <person name="Iovene M."/>
            <person name="Sanseverino W."/>
            <person name="Cavagnaro P."/>
            <person name="Yildiz M."/>
            <person name="Macko-Podgorni A."/>
            <person name="Moranska E."/>
            <person name="Grzebelus E."/>
            <person name="Grzebelus D."/>
            <person name="Ashrafi H."/>
            <person name="Zheng Z."/>
            <person name="Cheng S."/>
            <person name="Spooner D."/>
            <person name="Van Deynze A."/>
            <person name="Simon P."/>
        </authorList>
    </citation>
    <scope>NUCLEOTIDE SEQUENCE</scope>
    <source>
        <tissue evidence="1">Leaf</tissue>
    </source>
</reference>
<reference evidence="1" key="2">
    <citation type="submission" date="2022-03" db="EMBL/GenBank/DDBJ databases">
        <title>Draft title - Genomic analysis of global carrot germplasm unveils the trajectory of domestication and the origin of high carotenoid orange carrot.</title>
        <authorList>
            <person name="Iorizzo M."/>
            <person name="Ellison S."/>
            <person name="Senalik D."/>
            <person name="Macko-Podgorni A."/>
            <person name="Grzebelus D."/>
            <person name="Bostan H."/>
            <person name="Rolling W."/>
            <person name="Curaba J."/>
            <person name="Simon P."/>
        </authorList>
    </citation>
    <scope>NUCLEOTIDE SEQUENCE</scope>
    <source>
        <tissue evidence="1">Leaf</tissue>
    </source>
</reference>
<dbReference type="AlphaFoldDB" id="A0AAF0XQC2"/>
<accession>A0AAF0XQC2</accession>